<protein>
    <submittedName>
        <fullName evidence="2">Uncharacterized protein</fullName>
    </submittedName>
</protein>
<feature type="region of interest" description="Disordered" evidence="1">
    <location>
        <begin position="270"/>
        <end position="298"/>
    </location>
</feature>
<keyword evidence="3" id="KW-1185">Reference proteome</keyword>
<comment type="caution">
    <text evidence="2">The sequence shown here is derived from an EMBL/GenBank/DDBJ whole genome shotgun (WGS) entry which is preliminary data.</text>
</comment>
<sequence length="316" mass="34162">MLLVCLCLGLAAAQEEEEEDVPPEVVYKGNKGYEGLKAYLARDLDVEMFRKNGKSSASGFIYRKNGDQPADSACYSLGTMAYQDAKGNLPTRDNVCTTPLAPEREGFTPTCAYTSLNVKARFRRTMIEHKHCAAESEKAIQTKQKTTKVTANVQVKATASLMFEIGFYKSKVGGSASLELTAGASIEDSIQYTKSQETTMSRGQTLYLIGVSIQIITTVDKMALTGKAAGGCTTTNKFFTTTPYISTGFLVGEGRSKAQWLELELKGGAATNQAAPKPATPSGSLNKRTLPDPEDPEDVCEYIDDNGDFVVEPCTD</sequence>
<reference evidence="2" key="1">
    <citation type="journal article" date="2020" name="Fungal Divers.">
        <title>Resolving the Mortierellaceae phylogeny through synthesis of multi-gene phylogenetics and phylogenomics.</title>
        <authorList>
            <person name="Vandepol N."/>
            <person name="Liber J."/>
            <person name="Desiro A."/>
            <person name="Na H."/>
            <person name="Kennedy M."/>
            <person name="Barry K."/>
            <person name="Grigoriev I.V."/>
            <person name="Miller A.N."/>
            <person name="O'Donnell K."/>
            <person name="Stajich J.E."/>
            <person name="Bonito G."/>
        </authorList>
    </citation>
    <scope>NUCLEOTIDE SEQUENCE</scope>
    <source>
        <strain evidence="2">NRRL 6426</strain>
    </source>
</reference>
<dbReference type="AlphaFoldDB" id="A0A9P5V7D2"/>
<dbReference type="EMBL" id="JAAAUQ010001138">
    <property type="protein sequence ID" value="KAF9142496.1"/>
    <property type="molecule type" value="Genomic_DNA"/>
</dbReference>
<proteinExistence type="predicted"/>
<accession>A0A9P5V7D2</accession>
<dbReference type="Proteomes" id="UP000748756">
    <property type="component" value="Unassembled WGS sequence"/>
</dbReference>
<gene>
    <name evidence="2" type="ORF">BG015_000820</name>
</gene>
<name>A0A9P5V7D2_9FUNG</name>
<evidence type="ECO:0000313" key="2">
    <source>
        <dbReference type="EMBL" id="KAF9142496.1"/>
    </source>
</evidence>
<organism evidence="2 3">
    <name type="scientific">Linnemannia schmuckeri</name>
    <dbReference type="NCBI Taxonomy" id="64567"/>
    <lineage>
        <taxon>Eukaryota</taxon>
        <taxon>Fungi</taxon>
        <taxon>Fungi incertae sedis</taxon>
        <taxon>Mucoromycota</taxon>
        <taxon>Mortierellomycotina</taxon>
        <taxon>Mortierellomycetes</taxon>
        <taxon>Mortierellales</taxon>
        <taxon>Mortierellaceae</taxon>
        <taxon>Linnemannia</taxon>
    </lineage>
</organism>
<evidence type="ECO:0000313" key="3">
    <source>
        <dbReference type="Proteomes" id="UP000748756"/>
    </source>
</evidence>
<evidence type="ECO:0000256" key="1">
    <source>
        <dbReference type="SAM" id="MobiDB-lite"/>
    </source>
</evidence>